<feature type="region of interest" description="Disordered" evidence="2">
    <location>
        <begin position="227"/>
        <end position="301"/>
    </location>
</feature>
<feature type="compositionally biased region" description="Basic and acidic residues" evidence="2">
    <location>
        <begin position="247"/>
        <end position="264"/>
    </location>
</feature>
<sequence>MSNACAEFFAKKNRKKRSFKPFNANLIDHSEVTSSVHVDAPAVSNESEVPVASAIASTNNDTGDWDENALASRVAKAAAASTVGTGAAEIMEMKGMKRNEQEDIAEKLRVEETKKQLEAARIGMEKEAQRLKEEQAAAEAKKKERESNRFGAAAANVGSGIGGASKWVPSRMRNTMPAPSVGSRFGAAASATGYQKKVDTKDEELFPDLATADKLIQQEEAQKAEKAAAAAAANRARAIASKPRWGMKADKEKEEEKKPEEVKEAPAPTPAPAPVAAPTPAATAVKKKKKKKKDLSTFKTS</sequence>
<reference evidence="3 4" key="1">
    <citation type="journal article" date="2021" name="Sci. Rep.">
        <title>The genome of the diatom Chaetoceros tenuissimus carries an ancient integrated fragment of an extant virus.</title>
        <authorList>
            <person name="Hongo Y."/>
            <person name="Kimura K."/>
            <person name="Takaki Y."/>
            <person name="Yoshida Y."/>
            <person name="Baba S."/>
            <person name="Kobayashi G."/>
            <person name="Nagasaki K."/>
            <person name="Hano T."/>
            <person name="Tomaru Y."/>
        </authorList>
    </citation>
    <scope>NUCLEOTIDE SEQUENCE [LARGE SCALE GENOMIC DNA]</scope>
    <source>
        <strain evidence="3 4">NIES-3715</strain>
    </source>
</reference>
<feature type="coiled-coil region" evidence="1">
    <location>
        <begin position="107"/>
        <end position="148"/>
    </location>
</feature>
<feature type="compositionally biased region" description="Low complexity" evidence="2">
    <location>
        <begin position="227"/>
        <end position="240"/>
    </location>
</feature>
<protein>
    <submittedName>
        <fullName evidence="3">Uncharacterized protein</fullName>
    </submittedName>
</protein>
<organism evidence="3 4">
    <name type="scientific">Chaetoceros tenuissimus</name>
    <dbReference type="NCBI Taxonomy" id="426638"/>
    <lineage>
        <taxon>Eukaryota</taxon>
        <taxon>Sar</taxon>
        <taxon>Stramenopiles</taxon>
        <taxon>Ochrophyta</taxon>
        <taxon>Bacillariophyta</taxon>
        <taxon>Coscinodiscophyceae</taxon>
        <taxon>Chaetocerotophycidae</taxon>
        <taxon>Chaetocerotales</taxon>
        <taxon>Chaetocerotaceae</taxon>
        <taxon>Chaetoceros</taxon>
    </lineage>
</organism>
<comment type="caution">
    <text evidence="3">The sequence shown here is derived from an EMBL/GenBank/DDBJ whole genome shotgun (WGS) entry which is preliminary data.</text>
</comment>
<evidence type="ECO:0000313" key="4">
    <source>
        <dbReference type="Proteomes" id="UP001054902"/>
    </source>
</evidence>
<dbReference type="Proteomes" id="UP001054902">
    <property type="component" value="Unassembled WGS sequence"/>
</dbReference>
<dbReference type="AlphaFoldDB" id="A0AAD3D988"/>
<proteinExistence type="predicted"/>
<keyword evidence="1" id="KW-0175">Coiled coil</keyword>
<evidence type="ECO:0000256" key="2">
    <source>
        <dbReference type="SAM" id="MobiDB-lite"/>
    </source>
</evidence>
<feature type="compositionally biased region" description="Pro residues" evidence="2">
    <location>
        <begin position="267"/>
        <end position="277"/>
    </location>
</feature>
<dbReference type="EMBL" id="BLLK01000069">
    <property type="protein sequence ID" value="GFH60206.1"/>
    <property type="molecule type" value="Genomic_DNA"/>
</dbReference>
<feature type="region of interest" description="Disordered" evidence="2">
    <location>
        <begin position="161"/>
        <end position="202"/>
    </location>
</feature>
<evidence type="ECO:0000313" key="3">
    <source>
        <dbReference type="EMBL" id="GFH60206.1"/>
    </source>
</evidence>
<keyword evidence="4" id="KW-1185">Reference proteome</keyword>
<gene>
    <name evidence="3" type="ORF">CTEN210_16682</name>
</gene>
<name>A0AAD3D988_9STRA</name>
<evidence type="ECO:0000256" key="1">
    <source>
        <dbReference type="SAM" id="Coils"/>
    </source>
</evidence>
<accession>A0AAD3D988</accession>